<proteinExistence type="predicted"/>
<feature type="region of interest" description="Disordered" evidence="1">
    <location>
        <begin position="231"/>
        <end position="272"/>
    </location>
</feature>
<accession>A0A919RLU0</accession>
<evidence type="ECO:0000256" key="1">
    <source>
        <dbReference type="SAM" id="MobiDB-lite"/>
    </source>
</evidence>
<evidence type="ECO:0000313" key="3">
    <source>
        <dbReference type="EMBL" id="GII94329.1"/>
    </source>
</evidence>
<sequence length="272" mass="30756">MPTSQPRKNATAPRALPISGLAKLALAGTLTAGLAVPPALASRGADDPWVRQESPEATSSPEPTSTAEEPEPSESPTAVSPERRRCFERTFFKADNFVPHNFYVPRTRFIDGPGGEMTVSITREHEVRAFIEHEYQKELAITELDLVRSLRKQVTPHLEVRHMVFAGHEYTHKINKGRFGNMWYRVLGYRVGWSAWSQLTNCHRRRITTGIANIPARVEGWIFWETRHPWSKPRKKSKKNGKNGKNGNGKDHTLLARPGHFDRTYPVNGEDS</sequence>
<dbReference type="AlphaFoldDB" id="A0A919RLU0"/>
<gene>
    <name evidence="3" type="ORF">Ssi02_45600</name>
</gene>
<evidence type="ECO:0000313" key="4">
    <source>
        <dbReference type="Proteomes" id="UP000606172"/>
    </source>
</evidence>
<feature type="compositionally biased region" description="Basic residues" evidence="1">
    <location>
        <begin position="231"/>
        <end position="242"/>
    </location>
</feature>
<name>A0A919RLU0_9ACTN</name>
<dbReference type="EMBL" id="BOOW01000029">
    <property type="protein sequence ID" value="GII94329.1"/>
    <property type="molecule type" value="Genomic_DNA"/>
</dbReference>
<evidence type="ECO:0000256" key="2">
    <source>
        <dbReference type="SAM" id="SignalP"/>
    </source>
</evidence>
<feature type="compositionally biased region" description="Low complexity" evidence="1">
    <location>
        <begin position="55"/>
        <end position="67"/>
    </location>
</feature>
<feature type="region of interest" description="Disordered" evidence="1">
    <location>
        <begin position="39"/>
        <end position="82"/>
    </location>
</feature>
<dbReference type="Proteomes" id="UP000606172">
    <property type="component" value="Unassembled WGS sequence"/>
</dbReference>
<reference evidence="3" key="1">
    <citation type="submission" date="2021-01" db="EMBL/GenBank/DDBJ databases">
        <title>Whole genome shotgun sequence of Sinosporangium siamense NBRC 109515.</title>
        <authorList>
            <person name="Komaki H."/>
            <person name="Tamura T."/>
        </authorList>
    </citation>
    <scope>NUCLEOTIDE SEQUENCE</scope>
    <source>
        <strain evidence="3">NBRC 109515</strain>
    </source>
</reference>
<keyword evidence="2" id="KW-0732">Signal</keyword>
<organism evidence="3 4">
    <name type="scientific">Sinosporangium siamense</name>
    <dbReference type="NCBI Taxonomy" id="1367973"/>
    <lineage>
        <taxon>Bacteria</taxon>
        <taxon>Bacillati</taxon>
        <taxon>Actinomycetota</taxon>
        <taxon>Actinomycetes</taxon>
        <taxon>Streptosporangiales</taxon>
        <taxon>Streptosporangiaceae</taxon>
        <taxon>Sinosporangium</taxon>
    </lineage>
</organism>
<protein>
    <submittedName>
        <fullName evidence="3">Uncharacterized protein</fullName>
    </submittedName>
</protein>
<feature type="compositionally biased region" description="Basic and acidic residues" evidence="1">
    <location>
        <begin position="44"/>
        <end position="54"/>
    </location>
</feature>
<feature type="signal peptide" evidence="2">
    <location>
        <begin position="1"/>
        <end position="41"/>
    </location>
</feature>
<keyword evidence="4" id="KW-1185">Reference proteome</keyword>
<feature type="chain" id="PRO_5037114060" evidence="2">
    <location>
        <begin position="42"/>
        <end position="272"/>
    </location>
</feature>
<dbReference type="RefSeq" id="WP_204028694.1">
    <property type="nucleotide sequence ID" value="NZ_BOOW01000029.1"/>
</dbReference>
<feature type="compositionally biased region" description="Basic and acidic residues" evidence="1">
    <location>
        <begin position="248"/>
        <end position="263"/>
    </location>
</feature>
<comment type="caution">
    <text evidence="3">The sequence shown here is derived from an EMBL/GenBank/DDBJ whole genome shotgun (WGS) entry which is preliminary data.</text>
</comment>